<evidence type="ECO:0000256" key="6">
    <source>
        <dbReference type="ARBA" id="ARBA00023014"/>
    </source>
</evidence>
<dbReference type="Pfam" id="PF00266">
    <property type="entry name" value="Aminotran_5"/>
    <property type="match status" value="1"/>
</dbReference>
<dbReference type="PROSITE" id="PS00595">
    <property type="entry name" value="AA_TRANSFER_CLASS_5"/>
    <property type="match status" value="1"/>
</dbReference>
<dbReference type="InterPro" id="IPR016454">
    <property type="entry name" value="Cysteine_dSase"/>
</dbReference>
<reference evidence="9" key="1">
    <citation type="submission" date="2021-06" db="EMBL/GenBank/DDBJ databases">
        <title>Description of novel taxa of the family Lachnospiraceae.</title>
        <authorList>
            <person name="Chaplin A.V."/>
            <person name="Sokolova S.R."/>
            <person name="Pikina A.P."/>
            <person name="Korzhanova M."/>
            <person name="Belova V."/>
            <person name="Korostin D."/>
            <person name="Efimov B.A."/>
        </authorList>
    </citation>
    <scope>NUCLEOTIDE SEQUENCE</scope>
    <source>
        <strain evidence="9">ASD5720</strain>
    </source>
</reference>
<dbReference type="PANTHER" id="PTHR11601:SF50">
    <property type="entry name" value="CYSTEINE DESULFURASE ISCS 2-RELATED"/>
    <property type="match status" value="1"/>
</dbReference>
<sequence length="385" mass="41983">MECYFDNSATTRCYESVKDIMIRTLTEDYGNPSSMHKKGVEAEKYVKDARDIIAKNLKVNAKEIFFTSGGTEGNNLAIIGTAMANCRAGNHVITSAVEHPSVTAVMEHLEENGFRASYIPVDANGVLRMDALEAALDEETILVSVMYVNNEIGAVQPIQEIAELVHKKAPKAKIHVDAVQAYGKYRILPKKLGIDLLTASGHKIHGPKGVGFLYVNDKVKIKPISYGGGQQEGMRSGTVNTTGIAGLGAAVKELYTGFDEKIERLYAVKQAFVNGIGTVEGAVIHGLVGKESAPHIVNVSFPGVRSEVLLHALEEYEIYVSAGSACAAGKKHAVSPTLTAIRLDKEQLESAIRFSFQLETTLDEVEFCIEKLREVVPKLKKYTRR</sequence>
<dbReference type="GO" id="GO:0046872">
    <property type="term" value="F:metal ion binding"/>
    <property type="evidence" value="ECO:0007669"/>
    <property type="project" value="UniProtKB-KW"/>
</dbReference>
<dbReference type="GO" id="GO:0051536">
    <property type="term" value="F:iron-sulfur cluster binding"/>
    <property type="evidence" value="ECO:0007669"/>
    <property type="project" value="UniProtKB-KW"/>
</dbReference>
<evidence type="ECO:0000256" key="7">
    <source>
        <dbReference type="RuleBase" id="RU004504"/>
    </source>
</evidence>
<proteinExistence type="inferred from homology"/>
<evidence type="ECO:0000313" key="10">
    <source>
        <dbReference type="Proteomes" id="UP000712157"/>
    </source>
</evidence>
<feature type="domain" description="Aminotransferase class V" evidence="8">
    <location>
        <begin position="4"/>
        <end position="366"/>
    </location>
</feature>
<dbReference type="PANTHER" id="PTHR11601">
    <property type="entry name" value="CYSTEINE DESULFURYLASE FAMILY MEMBER"/>
    <property type="match status" value="1"/>
</dbReference>
<evidence type="ECO:0000256" key="5">
    <source>
        <dbReference type="ARBA" id="ARBA00023004"/>
    </source>
</evidence>
<dbReference type="InterPro" id="IPR015421">
    <property type="entry name" value="PyrdxlP-dep_Trfase_major"/>
</dbReference>
<dbReference type="Gene3D" id="1.10.260.50">
    <property type="match status" value="1"/>
</dbReference>
<dbReference type="InterPro" id="IPR015422">
    <property type="entry name" value="PyrdxlP-dep_Trfase_small"/>
</dbReference>
<dbReference type="InterPro" id="IPR020578">
    <property type="entry name" value="Aminotrans_V_PyrdxlP_BS"/>
</dbReference>
<dbReference type="Gene3D" id="3.40.640.10">
    <property type="entry name" value="Type I PLP-dependent aspartate aminotransferase-like (Major domain)"/>
    <property type="match status" value="1"/>
</dbReference>
<dbReference type="RefSeq" id="WP_238722563.1">
    <property type="nucleotide sequence ID" value="NZ_JAHQCW010000033.1"/>
</dbReference>
<dbReference type="AlphaFoldDB" id="A0A949K281"/>
<dbReference type="InterPro" id="IPR015424">
    <property type="entry name" value="PyrdxlP-dep_Trfase"/>
</dbReference>
<accession>A0A949K281</accession>
<comment type="similarity">
    <text evidence="2">Belongs to the class-V pyridoxal-phosphate-dependent aminotransferase family. NifS/IscS subfamily.</text>
</comment>
<dbReference type="InterPro" id="IPR000192">
    <property type="entry name" value="Aminotrans_V_dom"/>
</dbReference>
<evidence type="ECO:0000256" key="3">
    <source>
        <dbReference type="ARBA" id="ARBA00022723"/>
    </source>
</evidence>
<gene>
    <name evidence="9" type="ORF">KTH89_17560</name>
</gene>
<dbReference type="Proteomes" id="UP000712157">
    <property type="component" value="Unassembled WGS sequence"/>
</dbReference>
<keyword evidence="6" id="KW-0411">Iron-sulfur</keyword>
<dbReference type="Gene3D" id="3.90.1150.10">
    <property type="entry name" value="Aspartate Aminotransferase, domain 1"/>
    <property type="match status" value="1"/>
</dbReference>
<name>A0A949K281_9FIRM</name>
<keyword evidence="3" id="KW-0479">Metal-binding</keyword>
<evidence type="ECO:0000256" key="2">
    <source>
        <dbReference type="ARBA" id="ARBA00006490"/>
    </source>
</evidence>
<keyword evidence="10" id="KW-1185">Reference proteome</keyword>
<comment type="caution">
    <text evidence="9">The sequence shown here is derived from an EMBL/GenBank/DDBJ whole genome shotgun (WGS) entry which is preliminary data.</text>
</comment>
<protein>
    <submittedName>
        <fullName evidence="9">Cysteine desulfurase</fullName>
    </submittedName>
</protein>
<keyword evidence="5" id="KW-0408">Iron</keyword>
<evidence type="ECO:0000259" key="8">
    <source>
        <dbReference type="Pfam" id="PF00266"/>
    </source>
</evidence>
<evidence type="ECO:0000256" key="1">
    <source>
        <dbReference type="ARBA" id="ARBA00001933"/>
    </source>
</evidence>
<dbReference type="SUPFAM" id="SSF53383">
    <property type="entry name" value="PLP-dependent transferases"/>
    <property type="match status" value="1"/>
</dbReference>
<dbReference type="GO" id="GO:0003824">
    <property type="term" value="F:catalytic activity"/>
    <property type="evidence" value="ECO:0007669"/>
    <property type="project" value="UniProtKB-ARBA"/>
</dbReference>
<evidence type="ECO:0000313" key="9">
    <source>
        <dbReference type="EMBL" id="MBU9738354.1"/>
    </source>
</evidence>
<dbReference type="PIRSF" id="PIRSF005572">
    <property type="entry name" value="NifS"/>
    <property type="match status" value="1"/>
</dbReference>
<evidence type="ECO:0000256" key="4">
    <source>
        <dbReference type="ARBA" id="ARBA00022898"/>
    </source>
</evidence>
<comment type="cofactor">
    <cofactor evidence="1 7">
        <name>pyridoxal 5'-phosphate</name>
        <dbReference type="ChEBI" id="CHEBI:597326"/>
    </cofactor>
</comment>
<keyword evidence="4" id="KW-0663">Pyridoxal phosphate</keyword>
<dbReference type="EMBL" id="JAHQCW010000033">
    <property type="protein sequence ID" value="MBU9738354.1"/>
    <property type="molecule type" value="Genomic_DNA"/>
</dbReference>
<organism evidence="9 10">
    <name type="scientific">Diplocloster agilis</name>
    <dbReference type="NCBI Taxonomy" id="2850323"/>
    <lineage>
        <taxon>Bacteria</taxon>
        <taxon>Bacillati</taxon>
        <taxon>Bacillota</taxon>
        <taxon>Clostridia</taxon>
        <taxon>Lachnospirales</taxon>
        <taxon>Lachnospiraceae</taxon>
        <taxon>Diplocloster</taxon>
    </lineage>
</organism>